<dbReference type="Gene3D" id="1.10.530.10">
    <property type="match status" value="1"/>
</dbReference>
<feature type="signal peptide" evidence="7">
    <location>
        <begin position="1"/>
        <end position="40"/>
    </location>
</feature>
<dbReference type="SUPFAM" id="SSF54106">
    <property type="entry name" value="LysM domain"/>
    <property type="match status" value="5"/>
</dbReference>
<evidence type="ECO:0000256" key="1">
    <source>
        <dbReference type="ARBA" id="ARBA00010266"/>
    </source>
</evidence>
<dbReference type="EMBL" id="AZFK01000016">
    <property type="protein sequence ID" value="KRL91764.1"/>
    <property type="molecule type" value="Genomic_DNA"/>
</dbReference>
<dbReference type="PATRIC" id="fig|1423760.3.peg.755"/>
<dbReference type="GO" id="GO:0031640">
    <property type="term" value="P:killing of cells of another organism"/>
    <property type="evidence" value="ECO:0007669"/>
    <property type="project" value="UniProtKB-KW"/>
</dbReference>
<evidence type="ECO:0000256" key="5">
    <source>
        <dbReference type="ARBA" id="ARBA00032108"/>
    </source>
</evidence>
<feature type="domain" description="LysM" evidence="8">
    <location>
        <begin position="613"/>
        <end position="657"/>
    </location>
</feature>
<evidence type="ECO:0000313" key="9">
    <source>
        <dbReference type="EMBL" id="KRL91764.1"/>
    </source>
</evidence>
<dbReference type="Gene3D" id="4.10.80.30">
    <property type="entry name" value="DNA polymerase, domain 6"/>
    <property type="match status" value="1"/>
</dbReference>
<organism evidence="9 10">
    <name type="scientific">Limosilactobacillus ingluviei DSM 15946</name>
    <dbReference type="NCBI Taxonomy" id="1423760"/>
    <lineage>
        <taxon>Bacteria</taxon>
        <taxon>Bacillati</taxon>
        <taxon>Bacillota</taxon>
        <taxon>Bacilli</taxon>
        <taxon>Lactobacillales</taxon>
        <taxon>Lactobacillaceae</taxon>
        <taxon>Limosilactobacillus</taxon>
    </lineage>
</organism>
<evidence type="ECO:0000313" key="10">
    <source>
        <dbReference type="Proteomes" id="UP000050816"/>
    </source>
</evidence>
<evidence type="ECO:0000256" key="4">
    <source>
        <dbReference type="ARBA" id="ARBA00022729"/>
    </source>
</evidence>
<feature type="domain" description="LysM" evidence="8">
    <location>
        <begin position="552"/>
        <end position="596"/>
    </location>
</feature>
<feature type="domain" description="LysM" evidence="8">
    <location>
        <begin position="486"/>
        <end position="530"/>
    </location>
</feature>
<evidence type="ECO:0000256" key="3">
    <source>
        <dbReference type="ARBA" id="ARBA00022638"/>
    </source>
</evidence>
<dbReference type="PANTHER" id="PTHR33734">
    <property type="entry name" value="LYSM DOMAIN-CONTAINING GPI-ANCHORED PROTEIN 2"/>
    <property type="match status" value="1"/>
</dbReference>
<evidence type="ECO:0000256" key="7">
    <source>
        <dbReference type="SAM" id="SignalP"/>
    </source>
</evidence>
<keyword evidence="2" id="KW-0929">Antimicrobial</keyword>
<dbReference type="Pfam" id="PF01476">
    <property type="entry name" value="LysM"/>
    <property type="match status" value="5"/>
</dbReference>
<dbReference type="GO" id="GO:0004040">
    <property type="term" value="F:amidase activity"/>
    <property type="evidence" value="ECO:0007669"/>
    <property type="project" value="InterPro"/>
</dbReference>
<dbReference type="GO" id="GO:0008932">
    <property type="term" value="F:lytic endotransglycosylase activity"/>
    <property type="evidence" value="ECO:0007669"/>
    <property type="project" value="TreeGrafter"/>
</dbReference>
<evidence type="ECO:0000256" key="2">
    <source>
        <dbReference type="ARBA" id="ARBA00022529"/>
    </source>
</evidence>
<feature type="domain" description="LysM" evidence="8">
    <location>
        <begin position="355"/>
        <end position="399"/>
    </location>
</feature>
<dbReference type="SMART" id="SM00257">
    <property type="entry name" value="LysM"/>
    <property type="match status" value="5"/>
</dbReference>
<dbReference type="InterPro" id="IPR036779">
    <property type="entry name" value="LysM_dom_sf"/>
</dbReference>
<evidence type="ECO:0000259" key="8">
    <source>
        <dbReference type="PROSITE" id="PS51782"/>
    </source>
</evidence>
<dbReference type="InterPro" id="IPR022263">
    <property type="entry name" value="KxYKxGKxW"/>
</dbReference>
<feature type="chain" id="PRO_5039493688" description="Peptidoglycan hydrolase" evidence="7">
    <location>
        <begin position="41"/>
        <end position="657"/>
    </location>
</feature>
<keyword evidence="4 7" id="KW-0732">Signal</keyword>
<proteinExistence type="inferred from homology"/>
<dbReference type="Pfam" id="PF19258">
    <property type="entry name" value="KxYKxGKxW_sig"/>
    <property type="match status" value="1"/>
</dbReference>
<name>A0A0R1UFW2_9LACO</name>
<dbReference type="Proteomes" id="UP000050816">
    <property type="component" value="Unassembled WGS sequence"/>
</dbReference>
<accession>A0A0R1UFW2</accession>
<dbReference type="PANTHER" id="PTHR33734:SF22">
    <property type="entry name" value="MEMBRANE-BOUND LYTIC MUREIN TRANSGLYCOSYLASE D"/>
    <property type="match status" value="1"/>
</dbReference>
<keyword evidence="3" id="KW-0081">Bacteriolytic enzyme</keyword>
<dbReference type="RefSeq" id="WP_056953871.1">
    <property type="nucleotide sequence ID" value="NZ_AZFK01000016.1"/>
</dbReference>
<dbReference type="CDD" id="cd00118">
    <property type="entry name" value="LysM"/>
    <property type="match status" value="5"/>
</dbReference>
<dbReference type="Pfam" id="PF01832">
    <property type="entry name" value="Glucosaminidase"/>
    <property type="match status" value="1"/>
</dbReference>
<protein>
    <recommendedName>
        <fullName evidence="5">Peptidoglycan hydrolase</fullName>
    </recommendedName>
</protein>
<dbReference type="SMART" id="SM00047">
    <property type="entry name" value="LYZ2"/>
    <property type="match status" value="1"/>
</dbReference>
<dbReference type="NCBIfam" id="TIGR03715">
    <property type="entry name" value="KxYKxGKxW"/>
    <property type="match status" value="1"/>
</dbReference>
<dbReference type="InterPro" id="IPR018392">
    <property type="entry name" value="LysM"/>
</dbReference>
<feature type="region of interest" description="Disordered" evidence="6">
    <location>
        <begin position="47"/>
        <end position="85"/>
    </location>
</feature>
<evidence type="ECO:0000256" key="6">
    <source>
        <dbReference type="SAM" id="MobiDB-lite"/>
    </source>
</evidence>
<dbReference type="AlphaFoldDB" id="A0A0R1UFW2"/>
<sequence>MQKNNYELNNLHYKMYKNGKKWVFASVCALTLLTASGAVAHADDQAAAPDQAQTTNANGSDATSTADQTTSATGNDSAADSNSAAATSEASLAQVAATADQVTLTSASEAASQAPQSANESAASATSQAATSAASAPVEASQASVAMYKAAATTNNVDLSTITFSNNAKSQAFIQSVAQGAINGWHTYQVLPSVTVAQAILESGWGSSYLSTAAHNLFGIKGSYNGNSIRLQTREVYNGQSVYIYDNFRAYANNDQSVEDHGAFLNQNSRYHNLLGDTSYVSVANKLRADGYATDPNYASALINLVQTYGLDRLDSIALSGATAVNNKGNGAANNDAYNTSDTGNGTSTSTGGTSYYTVKAGDTLSGIANNYQTTVNTLARLNNLANPNLIYVGQRLLVQQAATPSQPQTTTPATSTTTAATYTVKAGDTLGQIAANHQTSVNQLVQLNKLANPNLIYVGQVLTIKQATSASQSTTATPAKPAPTATYTVKAGDTLSQIAANHGTSYQNLASLNHLSNPNEIYVGQTLKLQATTNTSTQTTTSTPAASTNQGTYTVKAGDTLSAIAAAHGTSYEALAQANGISNPNEIYVGQTLKFTAPTRTTSVTTTTAKRGAYTVTAGDTLYEIAQKVGVNWQHLAQTNHISQPYTIYVGQKLAF</sequence>
<dbReference type="GO" id="GO:0042742">
    <property type="term" value="P:defense response to bacterium"/>
    <property type="evidence" value="ECO:0007669"/>
    <property type="project" value="UniProtKB-KW"/>
</dbReference>
<feature type="compositionally biased region" description="Low complexity" evidence="6">
    <location>
        <begin position="60"/>
        <end position="85"/>
    </location>
</feature>
<comment type="similarity">
    <text evidence="1">Belongs to the glycosyl hydrolase 73 family.</text>
</comment>
<feature type="domain" description="LysM" evidence="8">
    <location>
        <begin position="421"/>
        <end position="465"/>
    </location>
</feature>
<dbReference type="PROSITE" id="PS51782">
    <property type="entry name" value="LYSM"/>
    <property type="match status" value="5"/>
</dbReference>
<dbReference type="Gene3D" id="3.10.350.10">
    <property type="entry name" value="LysM domain"/>
    <property type="match status" value="5"/>
</dbReference>
<comment type="caution">
    <text evidence="9">The sequence shown here is derived from an EMBL/GenBank/DDBJ whole genome shotgun (WGS) entry which is preliminary data.</text>
</comment>
<gene>
    <name evidence="9" type="ORF">FC43_GL000734</name>
</gene>
<reference evidence="9 10" key="1">
    <citation type="journal article" date="2015" name="Genome Announc.">
        <title>Expanding the biotechnology potential of lactobacilli through comparative genomics of 213 strains and associated genera.</title>
        <authorList>
            <person name="Sun Z."/>
            <person name="Harris H.M."/>
            <person name="McCann A."/>
            <person name="Guo C."/>
            <person name="Argimon S."/>
            <person name="Zhang W."/>
            <person name="Yang X."/>
            <person name="Jeffery I.B."/>
            <person name="Cooney J.C."/>
            <person name="Kagawa T.F."/>
            <person name="Liu W."/>
            <person name="Song Y."/>
            <person name="Salvetti E."/>
            <person name="Wrobel A."/>
            <person name="Rasinkangas P."/>
            <person name="Parkhill J."/>
            <person name="Rea M.C."/>
            <person name="O'Sullivan O."/>
            <person name="Ritari J."/>
            <person name="Douillard F.P."/>
            <person name="Paul Ross R."/>
            <person name="Yang R."/>
            <person name="Briner A.E."/>
            <person name="Felis G.E."/>
            <person name="de Vos W.M."/>
            <person name="Barrangou R."/>
            <person name="Klaenhammer T.R."/>
            <person name="Caufield P.W."/>
            <person name="Cui Y."/>
            <person name="Zhang H."/>
            <person name="O'Toole P.W."/>
        </authorList>
    </citation>
    <scope>NUCLEOTIDE SEQUENCE [LARGE SCALE GENOMIC DNA]</scope>
    <source>
        <strain evidence="9 10">DSM 15946</strain>
    </source>
</reference>
<dbReference type="InterPro" id="IPR002901">
    <property type="entry name" value="MGlyc_endo_b_GlcNAc-like_dom"/>
</dbReference>